<dbReference type="PIRSF" id="PIRSF029693">
    <property type="entry name" value="UCP029693"/>
    <property type="match status" value="1"/>
</dbReference>
<accession>A0A9X0WK07</accession>
<sequence length="357" mass="39604">MDAQVKTRVPHLKHQVVTVAKYYHPSTWKEKGLWWTAGLFLVTYLLIVMVLGLIWSRSPGPVDVQKNAMQLVGQDATKLIPGTMTTAAAIAIGTTLLNKPGGYLTNDIMPPGIYLDNIPNWEFGALTELRDLSRALRNDFSRAQTQSVEDVDLQMAEPKFNYDSKSWIFPSSESEYRDGIAALKRYMARLSDEQSGDGEFFARADNLAAYLQIVANRLGSLAQRLSYAVGQAPLDTALAGEASATQATSSAGETWNKTPWFEIDDVFFEARGYTWALLQTLTAMETDFAQVLEKKNALVSLKQIVRELENTQDLIWSPMILNGTGFGPMANHSLVMASYISRANAAIIDLRRLLIEG</sequence>
<gene>
    <name evidence="2" type="ORF">CKO25_16100</name>
</gene>
<dbReference type="InterPro" id="IPR016936">
    <property type="entry name" value="UCP029693"/>
</dbReference>
<keyword evidence="3" id="KW-1185">Reference proteome</keyword>
<reference evidence="2 3" key="1">
    <citation type="journal article" date="2020" name="Microorganisms">
        <title>Osmotic Adaptation and Compatible Solute Biosynthesis of Phototrophic Bacteria as Revealed from Genome Analyses.</title>
        <authorList>
            <person name="Imhoff J.F."/>
            <person name="Rahn T."/>
            <person name="Kunzel S."/>
            <person name="Keller A."/>
            <person name="Neulinger S.C."/>
        </authorList>
    </citation>
    <scope>NUCLEOTIDE SEQUENCE [LARGE SCALE GENOMIC DNA]</scope>
    <source>
        <strain evidence="2 3">DSM 21303</strain>
    </source>
</reference>
<evidence type="ECO:0008006" key="4">
    <source>
        <dbReference type="Google" id="ProtNLM"/>
    </source>
</evidence>
<organism evidence="2 3">
    <name type="scientific">Thiocapsa imhoffii</name>
    <dbReference type="NCBI Taxonomy" id="382777"/>
    <lineage>
        <taxon>Bacteria</taxon>
        <taxon>Pseudomonadati</taxon>
        <taxon>Pseudomonadota</taxon>
        <taxon>Gammaproteobacteria</taxon>
        <taxon>Chromatiales</taxon>
        <taxon>Chromatiaceae</taxon>
        <taxon>Thiocapsa</taxon>
    </lineage>
</organism>
<protein>
    <recommendedName>
        <fullName evidence="4">DUF2333 family protein</fullName>
    </recommendedName>
</protein>
<dbReference type="Proteomes" id="UP001138802">
    <property type="component" value="Unassembled WGS sequence"/>
</dbReference>
<dbReference type="EMBL" id="NRSD01000020">
    <property type="protein sequence ID" value="MBK1646141.1"/>
    <property type="molecule type" value="Genomic_DNA"/>
</dbReference>
<keyword evidence="1" id="KW-0812">Transmembrane</keyword>
<dbReference type="RefSeq" id="WP_200388954.1">
    <property type="nucleotide sequence ID" value="NZ_NRSD01000020.1"/>
</dbReference>
<dbReference type="Pfam" id="PF10095">
    <property type="entry name" value="DUF2333"/>
    <property type="match status" value="1"/>
</dbReference>
<evidence type="ECO:0000313" key="2">
    <source>
        <dbReference type="EMBL" id="MBK1646141.1"/>
    </source>
</evidence>
<keyword evidence="1" id="KW-0472">Membrane</keyword>
<name>A0A9X0WK07_9GAMM</name>
<evidence type="ECO:0000256" key="1">
    <source>
        <dbReference type="SAM" id="Phobius"/>
    </source>
</evidence>
<comment type="caution">
    <text evidence="2">The sequence shown here is derived from an EMBL/GenBank/DDBJ whole genome shotgun (WGS) entry which is preliminary data.</text>
</comment>
<keyword evidence="1" id="KW-1133">Transmembrane helix</keyword>
<proteinExistence type="predicted"/>
<feature type="transmembrane region" description="Helical" evidence="1">
    <location>
        <begin position="33"/>
        <end position="56"/>
    </location>
</feature>
<dbReference type="AlphaFoldDB" id="A0A9X0WK07"/>
<evidence type="ECO:0000313" key="3">
    <source>
        <dbReference type="Proteomes" id="UP001138802"/>
    </source>
</evidence>